<evidence type="ECO:0000313" key="1">
    <source>
        <dbReference type="EMBL" id="KAG8001869.1"/>
    </source>
</evidence>
<evidence type="ECO:0000313" key="2">
    <source>
        <dbReference type="Proteomes" id="UP000805704"/>
    </source>
</evidence>
<proteinExistence type="predicted"/>
<organism evidence="1 2">
    <name type="scientific">Nibea albiflora</name>
    <name type="common">Yellow drum</name>
    <name type="synonym">Corvina albiflora</name>
    <dbReference type="NCBI Taxonomy" id="240163"/>
    <lineage>
        <taxon>Eukaryota</taxon>
        <taxon>Metazoa</taxon>
        <taxon>Chordata</taxon>
        <taxon>Craniata</taxon>
        <taxon>Vertebrata</taxon>
        <taxon>Euteleostomi</taxon>
        <taxon>Actinopterygii</taxon>
        <taxon>Neopterygii</taxon>
        <taxon>Teleostei</taxon>
        <taxon>Neoteleostei</taxon>
        <taxon>Acanthomorphata</taxon>
        <taxon>Eupercaria</taxon>
        <taxon>Sciaenidae</taxon>
        <taxon>Nibea</taxon>
    </lineage>
</organism>
<gene>
    <name evidence="1" type="primary">DIABLO.2</name>
    <name evidence="1" type="ORF">GBF38_012104</name>
</gene>
<protein>
    <submittedName>
        <fullName evidence="1">Diablo-like protein</fullName>
    </submittedName>
</protein>
<reference evidence="1" key="1">
    <citation type="submission" date="2020-04" db="EMBL/GenBank/DDBJ databases">
        <title>A chromosome-scale assembly and high-density genetic map of the yellow drum (Nibea albiflora) genome.</title>
        <authorList>
            <person name="Xu D."/>
            <person name="Zhang W."/>
            <person name="Chen R."/>
            <person name="Tan P."/>
            <person name="Wang L."/>
            <person name="Song H."/>
            <person name="Tian L."/>
            <person name="Zhu Q."/>
            <person name="Wang B."/>
        </authorList>
    </citation>
    <scope>NUCLEOTIDE SEQUENCE</scope>
    <source>
        <strain evidence="1">ZJHYS-2018</strain>
    </source>
</reference>
<keyword evidence="2" id="KW-1185">Reference proteome</keyword>
<sequence length="485" mass="54558">MADNNSADGGEFSVRKINDQVILVQILVSVFLCINSLLIATFFMKDFFYTTMRYILFSITLLSDSLILIMTDVMLILSYFHITIQVWLCLFLFTVSSVYTFVTPVTLTAMTLERYVAICMPLRHAELCSTQNSMHCVLIIQAISSVPCIVILSIFFASASLSLFKQNRDCTGEVLVFHSWNRHLRSAISQLYFLIMFIIIVFAYVKIMKVAKAASGEDKKSSWKGLKTVILHGFQLLLCLIQLWCPSIEAAVLQIDFLLFIQIRSSARVLLRSAVHHKPVRWAHMLYTGVASGAVVGGGLLCAVPFRQVDNLSHDTLIKRAASLVTDSSSTFLSQTTLALIEAITEYSKAVHTLIALQRRYLDSLGKLTAAEEDTIWQVIIRQRAEVNDRRDECKRFQESWFSAVRLCEMASEAAYASGAEHASITVKTNVQVAQTQVEEAQKVSVDADKKLTEAKVMEVQRMTEYATSVQSDEEDIPEAYLRED</sequence>
<name>A0ACB7EIJ2_NIBAL</name>
<comment type="caution">
    <text evidence="1">The sequence shown here is derived from an EMBL/GenBank/DDBJ whole genome shotgun (WGS) entry which is preliminary data.</text>
</comment>
<dbReference type="EMBL" id="CM024794">
    <property type="protein sequence ID" value="KAG8001869.1"/>
    <property type="molecule type" value="Genomic_DNA"/>
</dbReference>
<accession>A0ACB7EIJ2</accession>
<dbReference type="Proteomes" id="UP000805704">
    <property type="component" value="Chromosome 6"/>
</dbReference>